<evidence type="ECO:0000313" key="3">
    <source>
        <dbReference type="Proteomes" id="UP000237872"/>
    </source>
</evidence>
<dbReference type="Proteomes" id="UP000237872">
    <property type="component" value="Unassembled WGS sequence"/>
</dbReference>
<sequence length="82" mass="9166">MQRSHISTFLPPCAGEGARRADAGKALPSTGMTLRRNRHSIRCTTPKRHRNSQGYKDQTDLRVQAERKKTDLALLHCAPLGE</sequence>
<dbReference type="EMBL" id="MDEC01000024">
    <property type="protein sequence ID" value="PPU61365.1"/>
    <property type="molecule type" value="Genomic_DNA"/>
</dbReference>
<reference evidence="2 3" key="1">
    <citation type="submission" date="2016-08" db="EMBL/GenBank/DDBJ databases">
        <authorList>
            <person name="Seilhamer J.J."/>
        </authorList>
    </citation>
    <scope>NUCLEOTIDE SEQUENCE [LARGE SCALE GENOMIC DNA]</scope>
    <source>
        <strain evidence="2 3">CFBP4690</strain>
    </source>
</reference>
<name>A0A2S7CIG3_9XANT</name>
<organism evidence="2 3">
    <name type="scientific">Xanthomonas codiaei</name>
    <dbReference type="NCBI Taxonomy" id="56463"/>
    <lineage>
        <taxon>Bacteria</taxon>
        <taxon>Pseudomonadati</taxon>
        <taxon>Pseudomonadota</taxon>
        <taxon>Gammaproteobacteria</taxon>
        <taxon>Lysobacterales</taxon>
        <taxon>Lysobacteraceae</taxon>
        <taxon>Xanthomonas</taxon>
    </lineage>
</organism>
<feature type="region of interest" description="Disordered" evidence="1">
    <location>
        <begin position="1"/>
        <end position="22"/>
    </location>
</feature>
<proteinExistence type="predicted"/>
<dbReference type="AlphaFoldDB" id="A0A2S7CIG3"/>
<accession>A0A2S7CIG3</accession>
<comment type="caution">
    <text evidence="2">The sequence shown here is derived from an EMBL/GenBank/DDBJ whole genome shotgun (WGS) entry which is preliminary data.</text>
</comment>
<evidence type="ECO:0000256" key="1">
    <source>
        <dbReference type="SAM" id="MobiDB-lite"/>
    </source>
</evidence>
<evidence type="ECO:0000313" key="2">
    <source>
        <dbReference type="EMBL" id="PPU61365.1"/>
    </source>
</evidence>
<gene>
    <name evidence="2" type="ORF">XcodCFBP4690_15945</name>
</gene>
<protein>
    <submittedName>
        <fullName evidence="2">Uncharacterized protein</fullName>
    </submittedName>
</protein>